<dbReference type="Proteomes" id="UP000215914">
    <property type="component" value="Chromosome 11"/>
</dbReference>
<keyword evidence="3" id="KW-1185">Reference proteome</keyword>
<organism evidence="2 3">
    <name type="scientific">Helianthus annuus</name>
    <name type="common">Common sunflower</name>
    <dbReference type="NCBI Taxonomy" id="4232"/>
    <lineage>
        <taxon>Eukaryota</taxon>
        <taxon>Viridiplantae</taxon>
        <taxon>Streptophyta</taxon>
        <taxon>Embryophyta</taxon>
        <taxon>Tracheophyta</taxon>
        <taxon>Spermatophyta</taxon>
        <taxon>Magnoliopsida</taxon>
        <taxon>eudicotyledons</taxon>
        <taxon>Gunneridae</taxon>
        <taxon>Pentapetalae</taxon>
        <taxon>asterids</taxon>
        <taxon>campanulids</taxon>
        <taxon>Asterales</taxon>
        <taxon>Asteraceae</taxon>
        <taxon>Asteroideae</taxon>
        <taxon>Heliantheae alliance</taxon>
        <taxon>Heliantheae</taxon>
        <taxon>Helianthus</taxon>
    </lineage>
</organism>
<sequence length="79" mass="9143">MLFKSEVDVWDFIFQVFFFLAAITGCISVIVNIKFSEDLLMDRISKLMDKNAKFGISLIVSPLIPSFSKHRFAYRTDMV</sequence>
<protein>
    <submittedName>
        <fullName evidence="2">Uncharacterized protein</fullName>
    </submittedName>
</protein>
<keyword evidence="1" id="KW-1133">Transmembrane helix</keyword>
<name>A0A251TF17_HELAN</name>
<keyword evidence="1" id="KW-0812">Transmembrane</keyword>
<feature type="transmembrane region" description="Helical" evidence="1">
    <location>
        <begin position="12"/>
        <end position="33"/>
    </location>
</feature>
<keyword evidence="1" id="KW-0472">Membrane</keyword>
<dbReference type="EMBL" id="CM007900">
    <property type="protein sequence ID" value="OTG09323.1"/>
    <property type="molecule type" value="Genomic_DNA"/>
</dbReference>
<evidence type="ECO:0000313" key="3">
    <source>
        <dbReference type="Proteomes" id="UP000215914"/>
    </source>
</evidence>
<accession>A0A251TF17</accession>
<dbReference type="AlphaFoldDB" id="A0A251TF17"/>
<evidence type="ECO:0000256" key="1">
    <source>
        <dbReference type="SAM" id="Phobius"/>
    </source>
</evidence>
<gene>
    <name evidence="2" type="ORF">HannXRQ_Chr11g0351691</name>
</gene>
<dbReference type="PROSITE" id="PS51257">
    <property type="entry name" value="PROKAR_LIPOPROTEIN"/>
    <property type="match status" value="1"/>
</dbReference>
<dbReference type="InParanoid" id="A0A251TF17"/>
<reference evidence="3" key="1">
    <citation type="journal article" date="2017" name="Nature">
        <title>The sunflower genome provides insights into oil metabolism, flowering and Asterid evolution.</title>
        <authorList>
            <person name="Badouin H."/>
            <person name="Gouzy J."/>
            <person name="Grassa C.J."/>
            <person name="Murat F."/>
            <person name="Staton S.E."/>
            <person name="Cottret L."/>
            <person name="Lelandais-Briere C."/>
            <person name="Owens G.L."/>
            <person name="Carrere S."/>
            <person name="Mayjonade B."/>
            <person name="Legrand L."/>
            <person name="Gill N."/>
            <person name="Kane N.C."/>
            <person name="Bowers J.E."/>
            <person name="Hubner S."/>
            <person name="Bellec A."/>
            <person name="Berard A."/>
            <person name="Berges H."/>
            <person name="Blanchet N."/>
            <person name="Boniface M.C."/>
            <person name="Brunel D."/>
            <person name="Catrice O."/>
            <person name="Chaidir N."/>
            <person name="Claudel C."/>
            <person name="Donnadieu C."/>
            <person name="Faraut T."/>
            <person name="Fievet G."/>
            <person name="Helmstetter N."/>
            <person name="King M."/>
            <person name="Knapp S.J."/>
            <person name="Lai Z."/>
            <person name="Le Paslier M.C."/>
            <person name="Lippi Y."/>
            <person name="Lorenzon L."/>
            <person name="Mandel J.R."/>
            <person name="Marage G."/>
            <person name="Marchand G."/>
            <person name="Marquand E."/>
            <person name="Bret-Mestries E."/>
            <person name="Morien E."/>
            <person name="Nambeesan S."/>
            <person name="Nguyen T."/>
            <person name="Pegot-Espagnet P."/>
            <person name="Pouilly N."/>
            <person name="Raftis F."/>
            <person name="Sallet E."/>
            <person name="Schiex T."/>
            <person name="Thomas J."/>
            <person name="Vandecasteele C."/>
            <person name="Vares D."/>
            <person name="Vear F."/>
            <person name="Vautrin S."/>
            <person name="Crespi M."/>
            <person name="Mangin B."/>
            <person name="Burke J.M."/>
            <person name="Salse J."/>
            <person name="Munos S."/>
            <person name="Vincourt P."/>
            <person name="Rieseberg L.H."/>
            <person name="Langlade N.B."/>
        </authorList>
    </citation>
    <scope>NUCLEOTIDE SEQUENCE [LARGE SCALE GENOMIC DNA]</scope>
    <source>
        <strain evidence="3">cv. SF193</strain>
    </source>
</reference>
<proteinExistence type="predicted"/>
<evidence type="ECO:0000313" key="2">
    <source>
        <dbReference type="EMBL" id="OTG09323.1"/>
    </source>
</evidence>